<dbReference type="SFLD" id="SFLDG01129">
    <property type="entry name" value="C1.5:_HAD__Beta-PGM__Phosphata"/>
    <property type="match status" value="1"/>
</dbReference>
<dbReference type="InterPro" id="IPR023214">
    <property type="entry name" value="HAD_sf"/>
</dbReference>
<dbReference type="InterPro" id="IPR023198">
    <property type="entry name" value="PGP-like_dom2"/>
</dbReference>
<dbReference type="InterPro" id="IPR006439">
    <property type="entry name" value="HAD-SF_hydro_IA"/>
</dbReference>
<dbReference type="GO" id="GO:0016787">
    <property type="term" value="F:hydrolase activity"/>
    <property type="evidence" value="ECO:0007669"/>
    <property type="project" value="UniProtKB-KW"/>
</dbReference>
<organism evidence="1 2">
    <name type="scientific">Candidatus Ozemobacter sibiricus</name>
    <dbReference type="NCBI Taxonomy" id="2268124"/>
    <lineage>
        <taxon>Bacteria</taxon>
        <taxon>Candidatus Ozemobacteria</taxon>
        <taxon>Candidatus Ozemobacterales</taxon>
        <taxon>Candidatus Ozemobacteraceae</taxon>
        <taxon>Candidatus Ozemobacter</taxon>
    </lineage>
</organism>
<dbReference type="PRINTS" id="PR00413">
    <property type="entry name" value="HADHALOGNASE"/>
</dbReference>
<sequence>MLRHPIRLVLFDYGNVISLVDHRRFLTNLQPLGKFDDQALWRDIFEGPAPALRQLETGAISTATFFARVAAFFRGTAPSQEALIEAFCDLFEPVPATRALLARLRGRYRIGLLSNTSRLHFERVIRDREVFPCFDQVTMSWEVGAMKPDPRIFQDALAKFGGPPAEVVYLDDIAAYVEAARALGMQALQITDPAVQMPALATALGVV</sequence>
<gene>
    <name evidence="1" type="ORF">OZSIB_1346</name>
</gene>
<dbReference type="NCBIfam" id="TIGR01549">
    <property type="entry name" value="HAD-SF-IA-v1"/>
    <property type="match status" value="1"/>
</dbReference>
<reference evidence="1 2" key="1">
    <citation type="submission" date="2018-05" db="EMBL/GenBank/DDBJ databases">
        <title>A metagenomic window into the 2 km-deep terrestrial subsurface aquifer revealed taxonomically and functionally diverse microbial community comprising novel uncultured bacterial lineages.</title>
        <authorList>
            <person name="Kadnikov V.V."/>
            <person name="Mardanov A.V."/>
            <person name="Beletsky A.V."/>
            <person name="Banks D."/>
            <person name="Pimenov N.V."/>
            <person name="Frank Y.A."/>
            <person name="Karnachuk O.V."/>
            <person name="Ravin N.V."/>
        </authorList>
    </citation>
    <scope>NUCLEOTIDE SEQUENCE [LARGE SCALE GENOMIC DNA]</scope>
    <source>
        <strain evidence="1">BY5</strain>
    </source>
</reference>
<dbReference type="InterPro" id="IPR036412">
    <property type="entry name" value="HAD-like_sf"/>
</dbReference>
<dbReference type="Gene3D" id="1.10.150.240">
    <property type="entry name" value="Putative phosphatase, domain 2"/>
    <property type="match status" value="1"/>
</dbReference>
<dbReference type="PANTHER" id="PTHR43611">
    <property type="entry name" value="ALPHA-D-GLUCOSE 1-PHOSPHATE PHOSPHATASE"/>
    <property type="match status" value="1"/>
</dbReference>
<dbReference type="EMBL" id="QOQW01000021">
    <property type="protein sequence ID" value="RCK78624.1"/>
    <property type="molecule type" value="Genomic_DNA"/>
</dbReference>
<dbReference type="SFLD" id="SFLDS00003">
    <property type="entry name" value="Haloacid_Dehalogenase"/>
    <property type="match status" value="1"/>
</dbReference>
<evidence type="ECO:0000313" key="1">
    <source>
        <dbReference type="EMBL" id="RCK78624.1"/>
    </source>
</evidence>
<dbReference type="Proteomes" id="UP000252355">
    <property type="component" value="Unassembled WGS sequence"/>
</dbReference>
<dbReference type="SUPFAM" id="SSF56784">
    <property type="entry name" value="HAD-like"/>
    <property type="match status" value="1"/>
</dbReference>
<dbReference type="CDD" id="cd02603">
    <property type="entry name" value="HAD_sEH-N_like"/>
    <property type="match status" value="1"/>
</dbReference>
<dbReference type="NCBIfam" id="TIGR01509">
    <property type="entry name" value="HAD-SF-IA-v3"/>
    <property type="match status" value="1"/>
</dbReference>
<accession>A0A367ZKG9</accession>
<dbReference type="Pfam" id="PF00702">
    <property type="entry name" value="Hydrolase"/>
    <property type="match status" value="1"/>
</dbReference>
<protein>
    <submittedName>
        <fullName evidence="1">HAD-superfamily hydrolase subfamily IA, variant 3</fullName>
    </submittedName>
</protein>
<evidence type="ECO:0000313" key="2">
    <source>
        <dbReference type="Proteomes" id="UP000252355"/>
    </source>
</evidence>
<comment type="caution">
    <text evidence="1">The sequence shown here is derived from an EMBL/GenBank/DDBJ whole genome shotgun (WGS) entry which is preliminary data.</text>
</comment>
<name>A0A367ZKG9_9BACT</name>
<dbReference type="Gene3D" id="3.40.50.1000">
    <property type="entry name" value="HAD superfamily/HAD-like"/>
    <property type="match status" value="1"/>
</dbReference>
<dbReference type="AlphaFoldDB" id="A0A367ZKG9"/>
<keyword evidence="1" id="KW-0378">Hydrolase</keyword>
<proteinExistence type="predicted"/>
<dbReference type="PANTHER" id="PTHR43611:SF3">
    <property type="entry name" value="FLAVIN MONONUCLEOTIDE HYDROLASE 1, CHLOROPLATIC"/>
    <property type="match status" value="1"/>
</dbReference>